<feature type="transmembrane region" description="Helical" evidence="8">
    <location>
        <begin position="165"/>
        <end position="189"/>
    </location>
</feature>
<name>D8PF17_9BACT</name>
<dbReference type="STRING" id="330214.NIDE2106"/>
<evidence type="ECO:0000256" key="2">
    <source>
        <dbReference type="ARBA" id="ARBA00010892"/>
    </source>
</evidence>
<evidence type="ECO:0000256" key="5">
    <source>
        <dbReference type="ARBA" id="ARBA00022692"/>
    </source>
</evidence>
<dbReference type="PANTHER" id="PTHR31611">
    <property type="entry name" value="HIGH-AFFINITY NICKEL TRANSPORT PROTEIN NIC1"/>
    <property type="match status" value="1"/>
</dbReference>
<evidence type="ECO:0000256" key="7">
    <source>
        <dbReference type="ARBA" id="ARBA00023136"/>
    </source>
</evidence>
<dbReference type="InterPro" id="IPR011541">
    <property type="entry name" value="Ni/Co_transpt_high_affinity"/>
</dbReference>
<keyword evidence="7 8" id="KW-0472">Membrane</keyword>
<dbReference type="Pfam" id="PF03824">
    <property type="entry name" value="NicO"/>
    <property type="match status" value="1"/>
</dbReference>
<keyword evidence="6 8" id="KW-1133">Transmembrane helix</keyword>
<sequence length="267" mass="28025">MGSFENSLWPLLSLAFVLGLSHGADPDHLTAIDGMTRASVDRHPTLSRWVGTWFAFGHSLSVLSIAVVIAFAAGHMGAWNDSMQQVGWLVSALLLFVIGTINVVRLLWPVAGGALQAGGLMGHLVPKHVLNIAHPLNAIPIGALFGLGFETASQMTAWGLAGTVGFGHLGAMLIGMAFCLGMVLTDSVNGLIVRRLYFTAAMRTGRSGRIMTVTVIGLAYGVGVIKLLQPTAFALSVTDAGLTIVVLGTVGLAFMASMMLAKRHVSH</sequence>
<evidence type="ECO:0000256" key="4">
    <source>
        <dbReference type="ARBA" id="ARBA00022596"/>
    </source>
</evidence>
<keyword evidence="5 8" id="KW-0812">Transmembrane</keyword>
<accession>D8PF17</accession>
<dbReference type="Proteomes" id="UP000001660">
    <property type="component" value="Chromosome"/>
</dbReference>
<organism evidence="9 10">
    <name type="scientific">Nitrospira defluvii</name>
    <dbReference type="NCBI Taxonomy" id="330214"/>
    <lineage>
        <taxon>Bacteria</taxon>
        <taxon>Pseudomonadati</taxon>
        <taxon>Nitrospirota</taxon>
        <taxon>Nitrospiria</taxon>
        <taxon>Nitrospirales</taxon>
        <taxon>Nitrospiraceae</taxon>
        <taxon>Nitrospira</taxon>
    </lineage>
</organism>
<evidence type="ECO:0000313" key="9">
    <source>
        <dbReference type="EMBL" id="CBK41826.1"/>
    </source>
</evidence>
<proteinExistence type="inferred from homology"/>
<feature type="transmembrane region" description="Helical" evidence="8">
    <location>
        <begin position="240"/>
        <end position="261"/>
    </location>
</feature>
<keyword evidence="10" id="KW-1185">Reference proteome</keyword>
<dbReference type="GO" id="GO:0015099">
    <property type="term" value="F:nickel cation transmembrane transporter activity"/>
    <property type="evidence" value="ECO:0007669"/>
    <property type="project" value="UniProtKB-UniRule"/>
</dbReference>
<dbReference type="eggNOG" id="COG3376">
    <property type="taxonomic scope" value="Bacteria"/>
</dbReference>
<feature type="transmembrane region" description="Helical" evidence="8">
    <location>
        <begin position="210"/>
        <end position="228"/>
    </location>
</feature>
<dbReference type="GO" id="GO:0005886">
    <property type="term" value="C:plasma membrane"/>
    <property type="evidence" value="ECO:0007669"/>
    <property type="project" value="UniProtKB-SubCell"/>
</dbReference>
<evidence type="ECO:0000313" key="10">
    <source>
        <dbReference type="Proteomes" id="UP000001660"/>
    </source>
</evidence>
<dbReference type="HOGENOM" id="CLU_090283_0_0_0"/>
<dbReference type="InterPro" id="IPR004688">
    <property type="entry name" value="Ni/Co_transpt"/>
</dbReference>
<feature type="transmembrane region" description="Helical" evidence="8">
    <location>
        <begin position="86"/>
        <end position="108"/>
    </location>
</feature>
<gene>
    <name evidence="9" type="ORF">NIDE2106</name>
</gene>
<protein>
    <recommendedName>
        <fullName evidence="8">Nickel/cobalt efflux system</fullName>
    </recommendedName>
</protein>
<dbReference type="PANTHER" id="PTHR31611:SF0">
    <property type="entry name" value="HIGH-AFFINITY NICKEL TRANSPORT PROTEIN NIC1"/>
    <property type="match status" value="1"/>
</dbReference>
<evidence type="ECO:0000256" key="6">
    <source>
        <dbReference type="ARBA" id="ARBA00022989"/>
    </source>
</evidence>
<feature type="transmembrane region" description="Helical" evidence="8">
    <location>
        <begin position="53"/>
        <end position="74"/>
    </location>
</feature>
<evidence type="ECO:0000256" key="3">
    <source>
        <dbReference type="ARBA" id="ARBA00022448"/>
    </source>
</evidence>
<dbReference type="AlphaFoldDB" id="D8PF17"/>
<evidence type="ECO:0000256" key="8">
    <source>
        <dbReference type="RuleBase" id="RU362101"/>
    </source>
</evidence>
<dbReference type="KEGG" id="nde:NIDE2106"/>
<keyword evidence="4" id="KW-0533">Nickel</keyword>
<keyword evidence="3 8" id="KW-0813">Transport</keyword>
<comment type="similarity">
    <text evidence="2 8">Belongs to the NiCoT transporter (TC 2.A.52) family.</text>
</comment>
<reference evidence="9 10" key="1">
    <citation type="journal article" date="2010" name="Proc. Natl. Acad. Sci. U.S.A.">
        <title>A Nitrospira metagenome illuminates the physiology and evolution of globally important nitrite-oxidizing bacteria.</title>
        <authorList>
            <person name="Lucker S."/>
            <person name="Wagner M."/>
            <person name="Maixner F."/>
            <person name="Pelletier E."/>
            <person name="Koch H."/>
            <person name="Vacherie B."/>
            <person name="Rattei T."/>
            <person name="Sinninghe Damste J."/>
            <person name="Spieck E."/>
            <person name="Le Paslier D."/>
            <person name="Daims H."/>
        </authorList>
    </citation>
    <scope>NUCLEOTIDE SEQUENCE [LARGE SCALE GENOMIC DNA]</scope>
</reference>
<dbReference type="GO" id="GO:0012505">
    <property type="term" value="C:endomembrane system"/>
    <property type="evidence" value="ECO:0007669"/>
    <property type="project" value="UniProtKB-SubCell"/>
</dbReference>
<evidence type="ECO:0000256" key="1">
    <source>
        <dbReference type="ARBA" id="ARBA00004127"/>
    </source>
</evidence>
<dbReference type="EMBL" id="FP929003">
    <property type="protein sequence ID" value="CBK41826.1"/>
    <property type="molecule type" value="Genomic_DNA"/>
</dbReference>
<comment type="subcellular location">
    <subcellularLocation>
        <location evidence="8">Cell membrane</location>
        <topology evidence="8">Multi-pass membrane protein</topology>
    </subcellularLocation>
    <subcellularLocation>
        <location evidence="1">Endomembrane system</location>
        <topology evidence="1">Multi-pass membrane protein</topology>
    </subcellularLocation>
</comment>